<dbReference type="Proteomes" id="UP000003688">
    <property type="component" value="Unassembled WGS sequence"/>
</dbReference>
<sequence length="33" mass="3627">MRSWAAFAACELERAEMLTGTGVFDDHNPANQS</sequence>
<evidence type="ECO:0000313" key="1">
    <source>
        <dbReference type="EMBL" id="EEF59651.1"/>
    </source>
</evidence>
<dbReference type="EMBL" id="ABOX02000025">
    <property type="protein sequence ID" value="EEF59651.1"/>
    <property type="molecule type" value="Genomic_DNA"/>
</dbReference>
<gene>
    <name evidence="1" type="ORF">Cflav_PD2640</name>
</gene>
<comment type="caution">
    <text evidence="1">The sequence shown here is derived from an EMBL/GenBank/DDBJ whole genome shotgun (WGS) entry which is preliminary data.</text>
</comment>
<name>B9XKI1_PEDPL</name>
<dbReference type="AlphaFoldDB" id="B9XKI1"/>
<proteinExistence type="predicted"/>
<keyword evidence="2" id="KW-1185">Reference proteome</keyword>
<organism evidence="1 2">
    <name type="scientific">Pedosphaera parvula (strain Ellin514)</name>
    <dbReference type="NCBI Taxonomy" id="320771"/>
    <lineage>
        <taxon>Bacteria</taxon>
        <taxon>Pseudomonadati</taxon>
        <taxon>Verrucomicrobiota</taxon>
        <taxon>Pedosphaerae</taxon>
        <taxon>Pedosphaerales</taxon>
        <taxon>Pedosphaeraceae</taxon>
        <taxon>Pedosphaera</taxon>
    </lineage>
</organism>
<reference evidence="1 2" key="1">
    <citation type="journal article" date="2011" name="J. Bacteriol.">
        <title>Genome sequence of 'Pedosphaera parvula' Ellin514, an aerobic Verrucomicrobial isolate from pasture soil.</title>
        <authorList>
            <person name="Kant R."/>
            <person name="van Passel M.W."/>
            <person name="Sangwan P."/>
            <person name="Palva A."/>
            <person name="Lucas S."/>
            <person name="Copeland A."/>
            <person name="Lapidus A."/>
            <person name="Glavina Del Rio T."/>
            <person name="Dalin E."/>
            <person name="Tice H."/>
            <person name="Bruce D."/>
            <person name="Goodwin L."/>
            <person name="Pitluck S."/>
            <person name="Chertkov O."/>
            <person name="Larimer F.W."/>
            <person name="Land M.L."/>
            <person name="Hauser L."/>
            <person name="Brettin T.S."/>
            <person name="Detter J.C."/>
            <person name="Han S."/>
            <person name="de Vos W.M."/>
            <person name="Janssen P.H."/>
            <person name="Smidt H."/>
        </authorList>
    </citation>
    <scope>NUCLEOTIDE SEQUENCE [LARGE SCALE GENOMIC DNA]</scope>
    <source>
        <strain evidence="1 2">Ellin514</strain>
    </source>
</reference>
<evidence type="ECO:0000313" key="2">
    <source>
        <dbReference type="Proteomes" id="UP000003688"/>
    </source>
</evidence>
<accession>B9XKI1</accession>
<protein>
    <submittedName>
        <fullName evidence="1">Uncharacterized protein</fullName>
    </submittedName>
</protein>